<organism evidence="3 4">
    <name type="scientific">Candidatus Ventrousia excrementavium</name>
    <dbReference type="NCBI Taxonomy" id="2840961"/>
    <lineage>
        <taxon>Bacteria</taxon>
        <taxon>Bacillati</taxon>
        <taxon>Bacillota</taxon>
        <taxon>Clostridia</taxon>
        <taxon>Eubacteriales</taxon>
        <taxon>Clostridiaceae</taxon>
        <taxon>Clostridiaceae incertae sedis</taxon>
        <taxon>Candidatus Ventrousia</taxon>
    </lineage>
</organism>
<name>A0A9D1IV39_9CLOT</name>
<dbReference type="InterPro" id="IPR050447">
    <property type="entry name" value="Erg6_SMT_methyltransf"/>
</dbReference>
<dbReference type="InterPro" id="IPR013216">
    <property type="entry name" value="Methyltransf_11"/>
</dbReference>
<reference evidence="3" key="2">
    <citation type="journal article" date="2021" name="PeerJ">
        <title>Extensive microbial diversity within the chicken gut microbiome revealed by metagenomics and culture.</title>
        <authorList>
            <person name="Gilroy R."/>
            <person name="Ravi A."/>
            <person name="Getino M."/>
            <person name="Pursley I."/>
            <person name="Horton D.L."/>
            <person name="Alikhan N.F."/>
            <person name="Baker D."/>
            <person name="Gharbi K."/>
            <person name="Hall N."/>
            <person name="Watson M."/>
            <person name="Adriaenssens E.M."/>
            <person name="Foster-Nyarko E."/>
            <person name="Jarju S."/>
            <person name="Secka A."/>
            <person name="Antonio M."/>
            <person name="Oren A."/>
            <person name="Chaudhuri R.R."/>
            <person name="La Ragione R."/>
            <person name="Hildebrand F."/>
            <person name="Pallen M.J."/>
        </authorList>
    </citation>
    <scope>NUCLEOTIDE SEQUENCE</scope>
    <source>
        <strain evidence="3">CHK191-8634</strain>
    </source>
</reference>
<dbReference type="PANTHER" id="PTHR44068:SF11">
    <property type="entry name" value="GERANYL DIPHOSPHATE 2-C-METHYLTRANSFERASE"/>
    <property type="match status" value="1"/>
</dbReference>
<dbReference type="AlphaFoldDB" id="A0A9D1IV39"/>
<evidence type="ECO:0000259" key="2">
    <source>
        <dbReference type="Pfam" id="PF08241"/>
    </source>
</evidence>
<dbReference type="EMBL" id="DVMR01000001">
    <property type="protein sequence ID" value="HIU42682.1"/>
    <property type="molecule type" value="Genomic_DNA"/>
</dbReference>
<gene>
    <name evidence="3" type="ORF">IAB67_00100</name>
</gene>
<reference evidence="3" key="1">
    <citation type="submission" date="2020-10" db="EMBL/GenBank/DDBJ databases">
        <authorList>
            <person name="Gilroy R."/>
        </authorList>
    </citation>
    <scope>NUCLEOTIDE SEQUENCE</scope>
    <source>
        <strain evidence="3">CHK191-8634</strain>
    </source>
</reference>
<proteinExistence type="predicted"/>
<dbReference type="GO" id="GO:0032259">
    <property type="term" value="P:methylation"/>
    <property type="evidence" value="ECO:0007669"/>
    <property type="project" value="UniProtKB-KW"/>
</dbReference>
<dbReference type="Pfam" id="PF08241">
    <property type="entry name" value="Methyltransf_11"/>
    <property type="match status" value="1"/>
</dbReference>
<keyword evidence="3" id="KW-0489">Methyltransferase</keyword>
<evidence type="ECO:0000313" key="4">
    <source>
        <dbReference type="Proteomes" id="UP000824073"/>
    </source>
</evidence>
<dbReference type="Gene3D" id="3.40.50.150">
    <property type="entry name" value="Vaccinia Virus protein VP39"/>
    <property type="match status" value="1"/>
</dbReference>
<dbReference type="Proteomes" id="UP000824073">
    <property type="component" value="Unassembled WGS sequence"/>
</dbReference>
<accession>A0A9D1IV39</accession>
<dbReference type="CDD" id="cd02440">
    <property type="entry name" value="AdoMet_MTases"/>
    <property type="match status" value="1"/>
</dbReference>
<evidence type="ECO:0000256" key="1">
    <source>
        <dbReference type="ARBA" id="ARBA00022679"/>
    </source>
</evidence>
<evidence type="ECO:0000313" key="3">
    <source>
        <dbReference type="EMBL" id="HIU42682.1"/>
    </source>
</evidence>
<sequence length="252" mass="28627">MDKSYQQINADTIDQWCRDGWEWGRPITHEMYENARRGQWDVVLTPTKPVPHAWFGELQGKKLLGLASGGGQQIPIFSALGAQCTVLDYSPAQCESERLVAQREGYSVQVIEADMTKPFPFADESFDLIFHPVSNCYIEDVRPVFKECYRVLKRGGILLCGLDNGIIYLFDDTETKIVYSLPFNPLKDPRLYRDSMQNDWGIQFSHTLEEQLGGQLEAGFRLTNLYEDTSGSGNLHDHNVPTFLATRAVKPE</sequence>
<dbReference type="PANTHER" id="PTHR44068">
    <property type="entry name" value="ZGC:194242"/>
    <property type="match status" value="1"/>
</dbReference>
<keyword evidence="1" id="KW-0808">Transferase</keyword>
<dbReference type="InterPro" id="IPR029063">
    <property type="entry name" value="SAM-dependent_MTases_sf"/>
</dbReference>
<feature type="domain" description="Methyltransferase type 11" evidence="2">
    <location>
        <begin position="65"/>
        <end position="160"/>
    </location>
</feature>
<protein>
    <submittedName>
        <fullName evidence="3">Class I SAM-dependent methyltransferase</fullName>
    </submittedName>
</protein>
<comment type="caution">
    <text evidence="3">The sequence shown here is derived from an EMBL/GenBank/DDBJ whole genome shotgun (WGS) entry which is preliminary data.</text>
</comment>
<dbReference type="SUPFAM" id="SSF53335">
    <property type="entry name" value="S-adenosyl-L-methionine-dependent methyltransferases"/>
    <property type="match status" value="1"/>
</dbReference>
<dbReference type="GO" id="GO:0008757">
    <property type="term" value="F:S-adenosylmethionine-dependent methyltransferase activity"/>
    <property type="evidence" value="ECO:0007669"/>
    <property type="project" value="InterPro"/>
</dbReference>